<dbReference type="Gene3D" id="3.20.20.60">
    <property type="entry name" value="Phosphoenolpyruvate-binding domains"/>
    <property type="match status" value="1"/>
</dbReference>
<gene>
    <name evidence="5" type="ORF">SO694_00027163</name>
</gene>
<keyword evidence="3" id="KW-0064">Aspartyl protease</keyword>
<reference evidence="5 6" key="1">
    <citation type="submission" date="2024-03" db="EMBL/GenBank/DDBJ databases">
        <title>Aureococcus anophagefferens CCMP1851 and Kratosvirus quantuckense: Draft genome of a second virus-susceptible host strain in the model system.</title>
        <authorList>
            <person name="Chase E."/>
            <person name="Truchon A.R."/>
            <person name="Schepens W."/>
            <person name="Wilhelm S.W."/>
        </authorList>
    </citation>
    <scope>NUCLEOTIDE SEQUENCE [LARGE SCALE GENOMIC DNA]</scope>
    <source>
        <strain evidence="5 6">CCMP1851</strain>
    </source>
</reference>
<dbReference type="InterPro" id="IPR001461">
    <property type="entry name" value="Aspartic_peptidase_A1"/>
</dbReference>
<dbReference type="SUPFAM" id="SSF50630">
    <property type="entry name" value="Acid proteases"/>
    <property type="match status" value="1"/>
</dbReference>
<dbReference type="InterPro" id="IPR021109">
    <property type="entry name" value="Peptidase_aspartic_dom_sf"/>
</dbReference>
<comment type="caution">
    <text evidence="5">The sequence shown here is derived from an EMBL/GenBank/DDBJ whole genome shotgun (WGS) entry which is preliminary data.</text>
</comment>
<keyword evidence="2" id="KW-0645">Protease</keyword>
<evidence type="ECO:0000256" key="3">
    <source>
        <dbReference type="ARBA" id="ARBA00022750"/>
    </source>
</evidence>
<dbReference type="InterPro" id="IPR015813">
    <property type="entry name" value="Pyrv/PenolPyrv_kinase-like_dom"/>
</dbReference>
<dbReference type="EMBL" id="JBBJCI010000226">
    <property type="protein sequence ID" value="KAK7239106.1"/>
    <property type="molecule type" value="Genomic_DNA"/>
</dbReference>
<protein>
    <submittedName>
        <fullName evidence="5">Aspartic-type endopeptidase</fullName>
    </submittedName>
</protein>
<dbReference type="SUPFAM" id="SSF51621">
    <property type="entry name" value="Phosphoenolpyruvate/pyruvate domain"/>
    <property type="match status" value="1"/>
</dbReference>
<dbReference type="InterPro" id="IPR034164">
    <property type="entry name" value="Pepsin-like_dom"/>
</dbReference>
<dbReference type="Proteomes" id="UP001363151">
    <property type="component" value="Unassembled WGS sequence"/>
</dbReference>
<dbReference type="PANTHER" id="PTHR47966">
    <property type="entry name" value="BETA-SITE APP-CLEAVING ENZYME, ISOFORM A-RELATED"/>
    <property type="match status" value="1"/>
</dbReference>
<dbReference type="InterPro" id="IPR040442">
    <property type="entry name" value="Pyrv_kinase-like_dom_sf"/>
</dbReference>
<evidence type="ECO:0000256" key="1">
    <source>
        <dbReference type="ARBA" id="ARBA00007447"/>
    </source>
</evidence>
<dbReference type="PANTHER" id="PTHR47966:SF51">
    <property type="entry name" value="BETA-SITE APP-CLEAVING ENZYME, ISOFORM A-RELATED"/>
    <property type="match status" value="1"/>
</dbReference>
<dbReference type="Pfam" id="PF00026">
    <property type="entry name" value="Asp"/>
    <property type="match status" value="1"/>
</dbReference>
<evidence type="ECO:0000313" key="5">
    <source>
        <dbReference type="EMBL" id="KAK7239106.1"/>
    </source>
</evidence>
<dbReference type="Gene3D" id="2.40.70.10">
    <property type="entry name" value="Acid Proteases"/>
    <property type="match status" value="2"/>
</dbReference>
<organism evidence="5 6">
    <name type="scientific">Aureococcus anophagefferens</name>
    <name type="common">Harmful bloom alga</name>
    <dbReference type="NCBI Taxonomy" id="44056"/>
    <lineage>
        <taxon>Eukaryota</taxon>
        <taxon>Sar</taxon>
        <taxon>Stramenopiles</taxon>
        <taxon>Ochrophyta</taxon>
        <taxon>Pelagophyceae</taxon>
        <taxon>Pelagomonadales</taxon>
        <taxon>Pelagomonadaceae</taxon>
        <taxon>Aureococcus</taxon>
    </lineage>
</organism>
<dbReference type="InterPro" id="IPR033121">
    <property type="entry name" value="PEPTIDASE_A1"/>
</dbReference>
<proteinExistence type="inferred from homology"/>
<keyword evidence="3" id="KW-0378">Hydrolase</keyword>
<accession>A0ABR1FUS4</accession>
<sequence>MAISALQNWARRKSCSPTASSTQEALLERTPSIIDLEIERGTLSRSRSGSREFLSKAAAPDEDAMSQGTALQFVFLGFNGDLSKFEVDYGSGKVTGYQAKDSVHLGSLELDDVAFGEVVYEDRDIQSFMMDGIAGLAFRGLSMVTKPTLLELLHEQHPDVPYLFSLYLSNDPDDGSPRGFGDFKYWTVKMTGMAVVSTDDAPELDLCPSGCCAIVDSGTSGIAVPEESYDALVAAVTKGLNCRDITCYYANRWGECVIKFQKSSGSSYWILGDVFMEAYYALSTSTIYGWAAARAGDCNGGTWHGKGGYVEVDEVSTWAQLLLCFAALSVVSILAYVAFLYARLTCGGARARARVPPDEGRAPAGTRAADRLRDLIDGVDARVDGCGQRAMALLRTAVLVRCARAFVQSSGRRSYTPSAMTTVGVAELAERAKLAVLDPQRNAVKERLPAPQLGIFNDIPRQQFRESDARALALAGFSFVVNDAEHGGPDCVYGREENAMLARLGLTPLQRLPREALSAHGDALCCGARGTMRPYGTTLAEATDYLETVAFPAVGSAGRRSLARGAFPVRKGDGSLTFTEDSLRDAELGKTLPLLQFETEEYLLDAALRGEVLAALAQADAGAFVGAFDAGMRARDPSLIPAGVEALCGEAEALGVVTGGVVGGPTPEDAEANILTHLRWGMRLVATPVLLSDVALHGALAVAAPFRAAVARL</sequence>
<keyword evidence="6" id="KW-1185">Reference proteome</keyword>
<evidence type="ECO:0000313" key="6">
    <source>
        <dbReference type="Proteomes" id="UP001363151"/>
    </source>
</evidence>
<feature type="domain" description="Peptidase A1" evidence="4">
    <location>
        <begin position="83"/>
        <end position="237"/>
    </location>
</feature>
<comment type="similarity">
    <text evidence="1">Belongs to the peptidase A1 family.</text>
</comment>
<evidence type="ECO:0000259" key="4">
    <source>
        <dbReference type="Pfam" id="PF00026"/>
    </source>
</evidence>
<evidence type="ECO:0000256" key="2">
    <source>
        <dbReference type="ARBA" id="ARBA00022670"/>
    </source>
</evidence>
<dbReference type="CDD" id="cd05471">
    <property type="entry name" value="pepsin_like"/>
    <property type="match status" value="1"/>
</dbReference>
<name>A0ABR1FUS4_AURAN</name>